<feature type="signal peptide" evidence="1">
    <location>
        <begin position="1"/>
        <end position="20"/>
    </location>
</feature>
<organism evidence="2 3">
    <name type="scientific">Leptidea sinapis</name>
    <dbReference type="NCBI Taxonomy" id="189913"/>
    <lineage>
        <taxon>Eukaryota</taxon>
        <taxon>Metazoa</taxon>
        <taxon>Ecdysozoa</taxon>
        <taxon>Arthropoda</taxon>
        <taxon>Hexapoda</taxon>
        <taxon>Insecta</taxon>
        <taxon>Pterygota</taxon>
        <taxon>Neoptera</taxon>
        <taxon>Endopterygota</taxon>
        <taxon>Lepidoptera</taxon>
        <taxon>Glossata</taxon>
        <taxon>Ditrysia</taxon>
        <taxon>Papilionoidea</taxon>
        <taxon>Pieridae</taxon>
        <taxon>Dismorphiinae</taxon>
        <taxon>Leptidea</taxon>
    </lineage>
</organism>
<evidence type="ECO:0000313" key="2">
    <source>
        <dbReference type="EMBL" id="VVC98448.1"/>
    </source>
</evidence>
<dbReference type="EMBL" id="FZQP02003556">
    <property type="protein sequence ID" value="VVC98448.1"/>
    <property type="molecule type" value="Genomic_DNA"/>
</dbReference>
<sequence length="93" mass="10712">MLTIILFLTTVAYVLPYLNAANVPEESKIIYEGPIQETHDYEDIPEACKDLTYCTIRPKTYPQDKKEWLNHLWCPTLATVTGTRARQVVARVE</sequence>
<gene>
    <name evidence="2" type="ORF">LSINAPIS_LOCUS9527</name>
</gene>
<reference evidence="2 3" key="1">
    <citation type="submission" date="2017-07" db="EMBL/GenBank/DDBJ databases">
        <authorList>
            <person name="Talla V."/>
            <person name="Backstrom N."/>
        </authorList>
    </citation>
    <scope>NUCLEOTIDE SEQUENCE [LARGE SCALE GENOMIC DNA]</scope>
</reference>
<name>A0A5E4QLG7_9NEOP</name>
<evidence type="ECO:0000256" key="1">
    <source>
        <dbReference type="SAM" id="SignalP"/>
    </source>
</evidence>
<accession>A0A5E4QLG7</accession>
<evidence type="ECO:0000313" key="3">
    <source>
        <dbReference type="Proteomes" id="UP000324832"/>
    </source>
</evidence>
<proteinExistence type="predicted"/>
<keyword evidence="1" id="KW-0732">Signal</keyword>
<dbReference type="Proteomes" id="UP000324832">
    <property type="component" value="Unassembled WGS sequence"/>
</dbReference>
<feature type="chain" id="PRO_5022989405" evidence="1">
    <location>
        <begin position="21"/>
        <end position="93"/>
    </location>
</feature>
<keyword evidence="3" id="KW-1185">Reference proteome</keyword>
<dbReference type="AlphaFoldDB" id="A0A5E4QLG7"/>
<protein>
    <submittedName>
        <fullName evidence="2">Uncharacterized protein</fullName>
    </submittedName>
</protein>